<gene>
    <name evidence="3" type="ORF">KV110_17205</name>
</gene>
<accession>A0ABX8S083</accession>
<evidence type="ECO:0000256" key="1">
    <source>
        <dbReference type="SAM" id="MobiDB-lite"/>
    </source>
</evidence>
<name>A0ABX8S083_NOCIO</name>
<dbReference type="Pfam" id="PF01967">
    <property type="entry name" value="MoaC"/>
    <property type="match status" value="1"/>
</dbReference>
<evidence type="ECO:0000313" key="4">
    <source>
        <dbReference type="Proteomes" id="UP000694257"/>
    </source>
</evidence>
<reference evidence="3 4" key="1">
    <citation type="submission" date="2021-07" db="EMBL/GenBank/DDBJ databases">
        <title>Whole Genome Sequence of Nocardia Iowensis.</title>
        <authorList>
            <person name="Lamm A."/>
            <person name="Collins-Fairclough A.M."/>
            <person name="Bunk B."/>
            <person name="Sproer C."/>
        </authorList>
    </citation>
    <scope>NUCLEOTIDE SEQUENCE [LARGE SCALE GENOMIC DNA]</scope>
    <source>
        <strain evidence="3 4">NRRL 5646</strain>
    </source>
</reference>
<dbReference type="Proteomes" id="UP000694257">
    <property type="component" value="Chromosome"/>
</dbReference>
<keyword evidence="4" id="KW-1185">Reference proteome</keyword>
<organism evidence="3 4">
    <name type="scientific">Nocardia iowensis</name>
    <dbReference type="NCBI Taxonomy" id="204891"/>
    <lineage>
        <taxon>Bacteria</taxon>
        <taxon>Bacillati</taxon>
        <taxon>Actinomycetota</taxon>
        <taxon>Actinomycetes</taxon>
        <taxon>Mycobacteriales</taxon>
        <taxon>Nocardiaceae</taxon>
        <taxon>Nocardia</taxon>
    </lineage>
</organism>
<dbReference type="InterPro" id="IPR002820">
    <property type="entry name" value="Mopterin_CF_biosynth-C_dom"/>
</dbReference>
<proteinExistence type="predicted"/>
<evidence type="ECO:0000259" key="2">
    <source>
        <dbReference type="Pfam" id="PF01967"/>
    </source>
</evidence>
<feature type="region of interest" description="Disordered" evidence="1">
    <location>
        <begin position="101"/>
        <end position="122"/>
    </location>
</feature>
<dbReference type="EMBL" id="CP078145">
    <property type="protein sequence ID" value="QXN94632.1"/>
    <property type="molecule type" value="Genomic_DNA"/>
</dbReference>
<protein>
    <recommendedName>
        <fullName evidence="2">Molybdopterin cofactor biosynthesis C (MoaC) domain-containing protein</fullName>
    </recommendedName>
</protein>
<feature type="domain" description="Molybdopterin cofactor biosynthesis C (MoaC)" evidence="2">
    <location>
        <begin position="2"/>
        <end position="93"/>
    </location>
</feature>
<feature type="compositionally biased region" description="Low complexity" evidence="1">
    <location>
        <begin position="103"/>
        <end position="112"/>
    </location>
</feature>
<sequence>MADGELRTTAAAIALLRTRGAQTVEVIAVTFPAGVTAAKQTSKLLPPCRPLAPSSVKVVFGYTRHCRHHRGNSNDKRPDWVEMEALTAVAVAGPNLRYLLENSRSGGSASSSYRCTGLSASR</sequence>
<evidence type="ECO:0000313" key="3">
    <source>
        <dbReference type="EMBL" id="QXN94632.1"/>
    </source>
</evidence>